<dbReference type="EMBL" id="ML001433">
    <property type="protein sequence ID" value="RKO83280.1"/>
    <property type="molecule type" value="Genomic_DNA"/>
</dbReference>
<sequence>MFNHTASPFCYKYEDPPVTALSVGLSPAQISALMLTDPAAQPDLHLRDTKHRLDLISKCGIPLGAKVLEIGCGRGEFTAVLADVVGPTGHVTGIDFGLVDEGTPITPHQSRTHLSSTILGPRITWTTTTPSPLTFLATPPTKYDIAVLAHSAWHTPNLYETLAALSSLTSRLCIAEWSLSSSSGAGLPHILAVLAQAVIAPRNTSVVSPIGIKQMAREGGWMLETEAFVTPHEELRDARREVEALGSERFRTDLEGVGDEKRVGAVRALVDAARMGLREGGDVPCMDVWCGVFRIGEE</sequence>
<evidence type="ECO:0000313" key="2">
    <source>
        <dbReference type="Proteomes" id="UP000269721"/>
    </source>
</evidence>
<dbReference type="Proteomes" id="UP000269721">
    <property type="component" value="Unassembled WGS sequence"/>
</dbReference>
<reference evidence="2" key="1">
    <citation type="journal article" date="2018" name="Nat. Microbiol.">
        <title>Leveraging single-cell genomics to expand the fungal tree of life.</title>
        <authorList>
            <person name="Ahrendt S.R."/>
            <person name="Quandt C.A."/>
            <person name="Ciobanu D."/>
            <person name="Clum A."/>
            <person name="Salamov A."/>
            <person name="Andreopoulos B."/>
            <person name="Cheng J.F."/>
            <person name="Woyke T."/>
            <person name="Pelin A."/>
            <person name="Henrissat B."/>
            <person name="Reynolds N.K."/>
            <person name="Benny G.L."/>
            <person name="Smith M.E."/>
            <person name="James T.Y."/>
            <person name="Grigoriev I.V."/>
        </authorList>
    </citation>
    <scope>NUCLEOTIDE SEQUENCE [LARGE SCALE GENOMIC DNA]</scope>
</reference>
<proteinExistence type="predicted"/>
<accession>A0A4P9VY91</accession>
<dbReference type="OrthoDB" id="8300214at2759"/>
<dbReference type="SUPFAM" id="SSF53335">
    <property type="entry name" value="S-adenosyl-L-methionine-dependent methyltransferases"/>
    <property type="match status" value="1"/>
</dbReference>
<dbReference type="InterPro" id="IPR029063">
    <property type="entry name" value="SAM-dependent_MTases_sf"/>
</dbReference>
<name>A0A4P9VY91_9FUNG</name>
<evidence type="ECO:0008006" key="3">
    <source>
        <dbReference type="Google" id="ProtNLM"/>
    </source>
</evidence>
<gene>
    <name evidence="1" type="ORF">BDK51DRAFT_23609</name>
</gene>
<dbReference type="Pfam" id="PF13489">
    <property type="entry name" value="Methyltransf_23"/>
    <property type="match status" value="1"/>
</dbReference>
<dbReference type="AlphaFoldDB" id="A0A4P9VY91"/>
<dbReference type="CDD" id="cd02440">
    <property type="entry name" value="AdoMet_MTases"/>
    <property type="match status" value="1"/>
</dbReference>
<evidence type="ECO:0000313" key="1">
    <source>
        <dbReference type="EMBL" id="RKO83280.1"/>
    </source>
</evidence>
<dbReference type="Gene3D" id="3.40.50.150">
    <property type="entry name" value="Vaccinia Virus protein VP39"/>
    <property type="match status" value="1"/>
</dbReference>
<protein>
    <recommendedName>
        <fullName evidence="3">S-adenosyl-L-methionine-dependent methyltransferase</fullName>
    </recommendedName>
</protein>
<keyword evidence="2" id="KW-1185">Reference proteome</keyword>
<organism evidence="1 2">
    <name type="scientific">Blyttiomyces helicus</name>
    <dbReference type="NCBI Taxonomy" id="388810"/>
    <lineage>
        <taxon>Eukaryota</taxon>
        <taxon>Fungi</taxon>
        <taxon>Fungi incertae sedis</taxon>
        <taxon>Chytridiomycota</taxon>
        <taxon>Chytridiomycota incertae sedis</taxon>
        <taxon>Chytridiomycetes</taxon>
        <taxon>Chytridiomycetes incertae sedis</taxon>
        <taxon>Blyttiomyces</taxon>
    </lineage>
</organism>